<dbReference type="EMBL" id="JAENHN010000050">
    <property type="protein sequence ID" value="MBK1812682.1"/>
    <property type="molecule type" value="Genomic_DNA"/>
</dbReference>
<organism evidence="6 7">
    <name type="scientific">Clostridium yunnanense</name>
    <dbReference type="NCBI Taxonomy" id="2800325"/>
    <lineage>
        <taxon>Bacteria</taxon>
        <taxon>Bacillati</taxon>
        <taxon>Bacillota</taxon>
        <taxon>Clostridia</taxon>
        <taxon>Eubacteriales</taxon>
        <taxon>Clostridiaceae</taxon>
        <taxon>Clostridium</taxon>
    </lineage>
</organism>
<dbReference type="Pfam" id="PF00005">
    <property type="entry name" value="ABC_tran"/>
    <property type="match status" value="1"/>
</dbReference>
<keyword evidence="7" id="KW-1185">Reference proteome</keyword>
<evidence type="ECO:0000313" key="6">
    <source>
        <dbReference type="EMBL" id="MBK1812682.1"/>
    </source>
</evidence>
<dbReference type="InterPro" id="IPR017871">
    <property type="entry name" value="ABC_transporter-like_CS"/>
</dbReference>
<evidence type="ECO:0000256" key="4">
    <source>
        <dbReference type="ARBA" id="ARBA00022840"/>
    </source>
</evidence>
<dbReference type="RefSeq" id="WP_200272122.1">
    <property type="nucleotide sequence ID" value="NZ_JAENHN010000050.1"/>
</dbReference>
<name>A0ABS1ETI4_9CLOT</name>
<dbReference type="SUPFAM" id="SSF52540">
    <property type="entry name" value="P-loop containing nucleoside triphosphate hydrolases"/>
    <property type="match status" value="1"/>
</dbReference>
<feature type="domain" description="ABC transporter" evidence="5">
    <location>
        <begin position="4"/>
        <end position="223"/>
    </location>
</feature>
<dbReference type="Proteomes" id="UP000596739">
    <property type="component" value="Unassembled WGS sequence"/>
</dbReference>
<dbReference type="InterPro" id="IPR017911">
    <property type="entry name" value="MacB-like_ATP-bd"/>
</dbReference>
<dbReference type="CDD" id="cd03255">
    <property type="entry name" value="ABC_MJ0796_LolCDE_FtsE"/>
    <property type="match status" value="1"/>
</dbReference>
<dbReference type="PROSITE" id="PS50893">
    <property type="entry name" value="ABC_TRANSPORTER_2"/>
    <property type="match status" value="1"/>
</dbReference>
<keyword evidence="3" id="KW-0547">Nucleotide-binding</keyword>
<dbReference type="Gene3D" id="3.40.50.300">
    <property type="entry name" value="P-loop containing nucleotide triphosphate hydrolases"/>
    <property type="match status" value="1"/>
</dbReference>
<accession>A0ABS1ETI4</accession>
<sequence>MSIIVLNDIVKYYEKGSKTNIFYALRGIDLTIDKGEMVAIMGTSGSGKTTLLNILGMLDNPCDGEYVLDGQTIKNLKGKDICKLRNKKLGFVVQNFALLDNTSVYDNIAIPLEYAKVDKKQRRILITSMLKKLGIEDKIYDKPKNLSGGQCQRVAIARALVNNPDIILADEPTGALDKNTTKEILEIFKNLNLEGKTIIIVTHDENVAKECDRIIRIEDGLLI</sequence>
<evidence type="ECO:0000259" key="5">
    <source>
        <dbReference type="PROSITE" id="PS50893"/>
    </source>
</evidence>
<dbReference type="PANTHER" id="PTHR42798:SF6">
    <property type="entry name" value="CELL DIVISION ATP-BINDING PROTEIN FTSE"/>
    <property type="match status" value="1"/>
</dbReference>
<evidence type="ECO:0000256" key="2">
    <source>
        <dbReference type="ARBA" id="ARBA00022448"/>
    </source>
</evidence>
<dbReference type="InterPro" id="IPR027417">
    <property type="entry name" value="P-loop_NTPase"/>
</dbReference>
<reference evidence="7" key="1">
    <citation type="submission" date="2021-01" db="EMBL/GenBank/DDBJ databases">
        <title>Genome public.</title>
        <authorList>
            <person name="Liu C."/>
            <person name="Sun Q."/>
        </authorList>
    </citation>
    <scope>NUCLEOTIDE SEQUENCE [LARGE SCALE GENOMIC DNA]</scope>
    <source>
        <strain evidence="7">YIM B02505</strain>
    </source>
</reference>
<dbReference type="PANTHER" id="PTHR42798">
    <property type="entry name" value="LIPOPROTEIN-RELEASING SYSTEM ATP-BINDING PROTEIN LOLD"/>
    <property type="match status" value="1"/>
</dbReference>
<proteinExistence type="inferred from homology"/>
<dbReference type="InterPro" id="IPR003439">
    <property type="entry name" value="ABC_transporter-like_ATP-bd"/>
</dbReference>
<dbReference type="InterPro" id="IPR003593">
    <property type="entry name" value="AAA+_ATPase"/>
</dbReference>
<keyword evidence="2" id="KW-0813">Transport</keyword>
<evidence type="ECO:0000256" key="1">
    <source>
        <dbReference type="ARBA" id="ARBA00005417"/>
    </source>
</evidence>
<dbReference type="SMART" id="SM00382">
    <property type="entry name" value="AAA"/>
    <property type="match status" value="1"/>
</dbReference>
<comment type="caution">
    <text evidence="6">The sequence shown here is derived from an EMBL/GenBank/DDBJ whole genome shotgun (WGS) entry which is preliminary data.</text>
</comment>
<gene>
    <name evidence="6" type="ORF">JHL18_18845</name>
</gene>
<keyword evidence="4 6" id="KW-0067">ATP-binding</keyword>
<evidence type="ECO:0000313" key="7">
    <source>
        <dbReference type="Proteomes" id="UP000596739"/>
    </source>
</evidence>
<dbReference type="PROSITE" id="PS00211">
    <property type="entry name" value="ABC_TRANSPORTER_1"/>
    <property type="match status" value="1"/>
</dbReference>
<evidence type="ECO:0000256" key="3">
    <source>
        <dbReference type="ARBA" id="ARBA00022741"/>
    </source>
</evidence>
<protein>
    <submittedName>
        <fullName evidence="6">ABC transporter ATP-binding protein</fullName>
    </submittedName>
</protein>
<dbReference type="GO" id="GO:0005524">
    <property type="term" value="F:ATP binding"/>
    <property type="evidence" value="ECO:0007669"/>
    <property type="project" value="UniProtKB-KW"/>
</dbReference>
<comment type="similarity">
    <text evidence="1">Belongs to the ABC transporter superfamily.</text>
</comment>